<keyword evidence="6" id="KW-0539">Nucleus</keyword>
<organism evidence="10 11">
    <name type="scientific">Parasponia andersonii</name>
    <name type="common">Sponia andersonii</name>
    <dbReference type="NCBI Taxonomy" id="3476"/>
    <lineage>
        <taxon>Eukaryota</taxon>
        <taxon>Viridiplantae</taxon>
        <taxon>Streptophyta</taxon>
        <taxon>Embryophyta</taxon>
        <taxon>Tracheophyta</taxon>
        <taxon>Spermatophyta</taxon>
        <taxon>Magnoliopsida</taxon>
        <taxon>eudicotyledons</taxon>
        <taxon>Gunneridae</taxon>
        <taxon>Pentapetalae</taxon>
        <taxon>rosids</taxon>
        <taxon>fabids</taxon>
        <taxon>Rosales</taxon>
        <taxon>Cannabaceae</taxon>
        <taxon>Parasponia</taxon>
    </lineage>
</organism>
<dbReference type="InterPro" id="IPR046347">
    <property type="entry name" value="bZIP_sf"/>
</dbReference>
<evidence type="ECO:0000313" key="10">
    <source>
        <dbReference type="EMBL" id="PON44320.1"/>
    </source>
</evidence>
<reference evidence="11" key="1">
    <citation type="submission" date="2016-06" db="EMBL/GenBank/DDBJ databases">
        <title>Parallel loss of symbiosis genes in relatives of nitrogen-fixing non-legume Parasponia.</title>
        <authorList>
            <person name="Van Velzen R."/>
            <person name="Holmer R."/>
            <person name="Bu F."/>
            <person name="Rutten L."/>
            <person name="Van Zeijl A."/>
            <person name="Liu W."/>
            <person name="Santuari L."/>
            <person name="Cao Q."/>
            <person name="Sharma T."/>
            <person name="Shen D."/>
            <person name="Roswanjaya Y."/>
            <person name="Wardhani T."/>
            <person name="Kalhor M.S."/>
            <person name="Jansen J."/>
            <person name="Van den Hoogen J."/>
            <person name="Gungor B."/>
            <person name="Hartog M."/>
            <person name="Hontelez J."/>
            <person name="Verver J."/>
            <person name="Yang W.-C."/>
            <person name="Schijlen E."/>
            <person name="Repin R."/>
            <person name="Schilthuizen M."/>
            <person name="Schranz E."/>
            <person name="Heidstra R."/>
            <person name="Miyata K."/>
            <person name="Fedorova E."/>
            <person name="Kohlen W."/>
            <person name="Bisseling T."/>
            <person name="Smit S."/>
            <person name="Geurts R."/>
        </authorList>
    </citation>
    <scope>NUCLEOTIDE SEQUENCE [LARGE SCALE GENOMIC DNA]</scope>
    <source>
        <strain evidence="11">cv. WU1-14</strain>
    </source>
</reference>
<dbReference type="PANTHER" id="PTHR45967">
    <property type="entry name" value="G-BOX-BINDING FACTOR 3-RELATED"/>
    <property type="match status" value="1"/>
</dbReference>
<evidence type="ECO:0000256" key="1">
    <source>
        <dbReference type="ARBA" id="ARBA00004123"/>
    </source>
</evidence>
<feature type="region of interest" description="Disordered" evidence="8">
    <location>
        <begin position="1"/>
        <end position="102"/>
    </location>
</feature>
<dbReference type="SUPFAM" id="SSF57959">
    <property type="entry name" value="Leucine zipper domain"/>
    <property type="match status" value="1"/>
</dbReference>
<evidence type="ECO:0000256" key="4">
    <source>
        <dbReference type="ARBA" id="ARBA00023125"/>
    </source>
</evidence>
<feature type="domain" description="BZIP" evidence="9">
    <location>
        <begin position="143"/>
        <end position="206"/>
    </location>
</feature>
<dbReference type="SMART" id="SM00338">
    <property type="entry name" value="BRLZ"/>
    <property type="match status" value="1"/>
</dbReference>
<dbReference type="EMBL" id="JXTB01000353">
    <property type="protein sequence ID" value="PON44320.1"/>
    <property type="molecule type" value="Genomic_DNA"/>
</dbReference>
<comment type="caution">
    <text evidence="10">The sequence shown here is derived from an EMBL/GenBank/DDBJ whole genome shotgun (WGS) entry which is preliminary data.</text>
</comment>
<dbReference type="PANTHER" id="PTHR45967:SF38">
    <property type="entry name" value="G-BOX-BINDING FACTOR 2"/>
    <property type="match status" value="1"/>
</dbReference>
<dbReference type="InterPro" id="IPR004827">
    <property type="entry name" value="bZIP"/>
</dbReference>
<gene>
    <name evidence="10" type="primary">PanBZIP35</name>
    <name evidence="10" type="ORF">PanWU01x14_268230</name>
</gene>
<evidence type="ECO:0000256" key="8">
    <source>
        <dbReference type="SAM" id="MobiDB-lite"/>
    </source>
</evidence>
<dbReference type="InterPro" id="IPR045314">
    <property type="entry name" value="bZIP_plant_GBF1"/>
</dbReference>
<dbReference type="STRING" id="3476.A0A2P5B6A9"/>
<dbReference type="Gene3D" id="1.20.5.170">
    <property type="match status" value="1"/>
</dbReference>
<dbReference type="GO" id="GO:0003700">
    <property type="term" value="F:DNA-binding transcription factor activity"/>
    <property type="evidence" value="ECO:0007669"/>
    <property type="project" value="InterPro"/>
</dbReference>
<dbReference type="OrthoDB" id="1642657at2759"/>
<dbReference type="PROSITE" id="PS00036">
    <property type="entry name" value="BZIP_BASIC"/>
    <property type="match status" value="1"/>
</dbReference>
<evidence type="ECO:0000256" key="5">
    <source>
        <dbReference type="ARBA" id="ARBA00023163"/>
    </source>
</evidence>
<keyword evidence="11" id="KW-1185">Reference proteome</keyword>
<keyword evidence="7" id="KW-0175">Coiled coil</keyword>
<evidence type="ECO:0000259" key="9">
    <source>
        <dbReference type="PROSITE" id="PS50217"/>
    </source>
</evidence>
<dbReference type="InterPro" id="IPR044827">
    <property type="entry name" value="GBF-like"/>
</dbReference>
<dbReference type="CDD" id="cd14702">
    <property type="entry name" value="bZIP_plant_GBF1"/>
    <property type="match status" value="1"/>
</dbReference>
<evidence type="ECO:0000256" key="3">
    <source>
        <dbReference type="ARBA" id="ARBA00023015"/>
    </source>
</evidence>
<keyword evidence="3" id="KW-0805">Transcription regulation</keyword>
<dbReference type="GO" id="GO:0043565">
    <property type="term" value="F:sequence-specific DNA binding"/>
    <property type="evidence" value="ECO:0007669"/>
    <property type="project" value="InterPro"/>
</dbReference>
<feature type="coiled-coil region" evidence="7">
    <location>
        <begin position="182"/>
        <end position="209"/>
    </location>
</feature>
<dbReference type="GO" id="GO:0005634">
    <property type="term" value="C:nucleus"/>
    <property type="evidence" value="ECO:0007669"/>
    <property type="project" value="UniProtKB-SubCell"/>
</dbReference>
<name>A0A2P5B6A9_PARAD</name>
<proteinExistence type="inferred from homology"/>
<evidence type="ECO:0000313" key="11">
    <source>
        <dbReference type="Proteomes" id="UP000237105"/>
    </source>
</evidence>
<keyword evidence="5" id="KW-0804">Transcription</keyword>
<evidence type="ECO:0000256" key="2">
    <source>
        <dbReference type="ARBA" id="ARBA00007163"/>
    </source>
</evidence>
<accession>A0A2P5B6A9</accession>
<dbReference type="Pfam" id="PF00170">
    <property type="entry name" value="bZIP_1"/>
    <property type="match status" value="1"/>
</dbReference>
<dbReference type="Proteomes" id="UP000237105">
    <property type="component" value="Unassembled WGS sequence"/>
</dbReference>
<evidence type="ECO:0000256" key="6">
    <source>
        <dbReference type="ARBA" id="ARBA00023242"/>
    </source>
</evidence>
<dbReference type="PROSITE" id="PS50217">
    <property type="entry name" value="BZIP"/>
    <property type="match status" value="1"/>
</dbReference>
<keyword evidence="4" id="KW-0238">DNA-binding</keyword>
<feature type="compositionally biased region" description="Polar residues" evidence="8">
    <location>
        <begin position="81"/>
        <end position="99"/>
    </location>
</feature>
<comment type="subcellular location">
    <subcellularLocation>
        <location evidence="1">Nucleus</location>
    </subcellularLocation>
</comment>
<sequence>MEQVSTKKLKRPDGLPVPVGDDNPKRDAGGNVLNVSPGLKRDIDGLTDGSNGNTGADKAPPRTNGAESQQISDIDVKVHAQVNSSTEGEANESSSNVSDNAMPPMNFIGFVGSPCEKAGNISDCVASAGAGTSSDGLALDERLLKRERRKQANRESARRSRLRKQAEFEELMRTWESLNLENMSLKSELGQLKDDSEKLRLENAALMEKLGCGVVSQEGERVSGKVEADLALPNNTENLLDCNTCEKSNPEAKLHQLLDSSTRTDTVAAR</sequence>
<comment type="similarity">
    <text evidence="2">Belongs to the bZIP family.</text>
</comment>
<dbReference type="AlphaFoldDB" id="A0A2P5B6A9"/>
<protein>
    <submittedName>
        <fullName evidence="10">Basic-leucine zipper transcription factor</fullName>
    </submittedName>
</protein>
<evidence type="ECO:0000256" key="7">
    <source>
        <dbReference type="SAM" id="Coils"/>
    </source>
</evidence>